<dbReference type="InterPro" id="IPR027463">
    <property type="entry name" value="AcrB_DN_DC_subdom"/>
</dbReference>
<dbReference type="Gene3D" id="3.30.70.1430">
    <property type="entry name" value="Multidrug efflux transporter AcrB pore domain"/>
    <property type="match status" value="2"/>
</dbReference>
<dbReference type="GO" id="GO:0042910">
    <property type="term" value="F:xenobiotic transmembrane transporter activity"/>
    <property type="evidence" value="ECO:0007669"/>
    <property type="project" value="TreeGrafter"/>
</dbReference>
<dbReference type="GeneID" id="76607507"/>
<feature type="transmembrane region" description="Helical" evidence="1">
    <location>
        <begin position="961"/>
        <end position="982"/>
    </location>
</feature>
<dbReference type="AlphaFoldDB" id="A0AB35HYM6"/>
<dbReference type="PANTHER" id="PTHR32063">
    <property type="match status" value="1"/>
</dbReference>
<dbReference type="InterPro" id="IPR001036">
    <property type="entry name" value="Acrflvin-R"/>
</dbReference>
<name>A0AB35HYM6_MICTH</name>
<dbReference type="PRINTS" id="PR00702">
    <property type="entry name" value="ACRIFLAVINRP"/>
</dbReference>
<feature type="transmembrane region" description="Helical" evidence="1">
    <location>
        <begin position="866"/>
        <end position="884"/>
    </location>
</feature>
<keyword evidence="1" id="KW-0812">Transmembrane</keyword>
<reference evidence="2" key="1">
    <citation type="submission" date="2022-11" db="EMBL/GenBank/DDBJ databases">
        <title>Chitin-degrading and fungicidal potential of chitinolytic bacterial strains from marine environment of the Pacific Ocean regions.</title>
        <authorList>
            <person name="Pentekhina I."/>
            <person name="Nedashkovskaya O."/>
            <person name="Seitkalieva A."/>
            <person name="Podvolotskaya A."/>
            <person name="Tekutyeva L."/>
            <person name="Balabanova L."/>
        </authorList>
    </citation>
    <scope>NUCLEOTIDE SEQUENCE</scope>
    <source>
        <strain evidence="2">KMM 6838</strain>
    </source>
</reference>
<feature type="transmembrane region" description="Helical" evidence="1">
    <location>
        <begin position="474"/>
        <end position="493"/>
    </location>
</feature>
<feature type="transmembrane region" description="Helical" evidence="1">
    <location>
        <begin position="345"/>
        <end position="364"/>
    </location>
</feature>
<protein>
    <submittedName>
        <fullName evidence="2">Efflux RND transporter permease subunit</fullName>
    </submittedName>
</protein>
<gene>
    <name evidence="2" type="ORF">OQJ68_11340</name>
</gene>
<feature type="transmembrane region" description="Helical" evidence="1">
    <location>
        <begin position="917"/>
        <end position="940"/>
    </location>
</feature>
<dbReference type="SUPFAM" id="SSF82866">
    <property type="entry name" value="Multidrug efflux transporter AcrB transmembrane domain"/>
    <property type="match status" value="2"/>
</dbReference>
<feature type="transmembrane region" description="Helical" evidence="1">
    <location>
        <begin position="397"/>
        <end position="421"/>
    </location>
</feature>
<evidence type="ECO:0000313" key="2">
    <source>
        <dbReference type="EMBL" id="MCX2802380.1"/>
    </source>
</evidence>
<accession>A0AB35HYM6</accession>
<feature type="transmembrane region" description="Helical" evidence="1">
    <location>
        <begin position="29"/>
        <end position="49"/>
    </location>
</feature>
<comment type="caution">
    <text evidence="2">The sequence shown here is derived from an EMBL/GenBank/DDBJ whole genome shotgun (WGS) entry which is preliminary data.</text>
</comment>
<feature type="transmembrane region" description="Helical" evidence="1">
    <location>
        <begin position="891"/>
        <end position="911"/>
    </location>
</feature>
<evidence type="ECO:0000313" key="3">
    <source>
        <dbReference type="Proteomes" id="UP001209730"/>
    </source>
</evidence>
<organism evidence="2 3">
    <name type="scientific">Microbulbifer thermotolerans</name>
    <dbReference type="NCBI Taxonomy" id="252514"/>
    <lineage>
        <taxon>Bacteria</taxon>
        <taxon>Pseudomonadati</taxon>
        <taxon>Pseudomonadota</taxon>
        <taxon>Gammaproteobacteria</taxon>
        <taxon>Cellvibrionales</taxon>
        <taxon>Microbulbiferaceae</taxon>
        <taxon>Microbulbifer</taxon>
    </lineage>
</organism>
<dbReference type="GO" id="GO:0005886">
    <property type="term" value="C:plasma membrane"/>
    <property type="evidence" value="ECO:0007669"/>
    <property type="project" value="TreeGrafter"/>
</dbReference>
<feature type="transmembrane region" description="Helical" evidence="1">
    <location>
        <begin position="442"/>
        <end position="462"/>
    </location>
</feature>
<dbReference type="Gene3D" id="3.30.2090.10">
    <property type="entry name" value="Multidrug efflux transporter AcrB TolC docking domain, DN and DC subdomains"/>
    <property type="match status" value="2"/>
</dbReference>
<feature type="transmembrane region" description="Helical" evidence="1">
    <location>
        <begin position="994"/>
        <end position="1020"/>
    </location>
</feature>
<sequence>MRDDCKSSPSPTPDIHRSDLASLAIRRPVLALVLNLLIAIAGIAAFSAVEVRELPDVDVPIVSVRGQMPGASPETMDSEVTSIVEGAVARVSGIKHIESSSEENNFRIHIEFNSNIDLDTAASDVREAVSQVQRELPEDVEQLVVVKAADQPEPVIYLAVTSDQLRDEALTYIIEKDIIPELVSVPGVADVPIFGQRQRVLRVVLDPLRLTSFGLSVSDVAAVLERAPLDVPSGSFQSEDQQLLVRADASTVTEEQVRNIIIRGDVRIGDIAYVSFGPEDVQSLVYLNNRPVIGLAVVRQAQSNTIEISDGVRRAVDKLNRRFDNLHITVTEDRAVFIRGSVKEVVTSLCYTVLIVIAAIWLFFGNIRTTLVPSTAIPIALIGTLAGIWLMGFSINILTLLAIVLATGLVVDDAIVVLENIQRLRTQGMGARAAAVLGTRQVVFAVLATTAVLISVFIPIALLPSTAGRMFREFGLVLATAVALSSVVALTLVPMLTARITQGGQAAREGRYYGKLVRAGGRIGAAYERSLATCLRHGWLSFSVALLVAVGAGFLYQLLGKELLPPEDRGVIRVNATGPDGVGQNYIGRQAAHIESAVQPLVARGDVSDILTEVGRYDPNRARVTLLLAPWEERTVSQQALMQEILGPLQAIPGARIHVNSPNSLSLRGAGGDVEVALVGNDYPRIYEAARQMARAIEDRLPHLGQPDISYRPTQPQLSIEIDRRRAADLGVPLDNIATTLRAVVDGLDVTDLNVGDEAVPVMLEAADTTISSPEDLVNLYVKNDSGKLLPLSSMVTLHEESVAAELDRHGQRRAIEISAGLEPGYPLASAVEELRALASEVLPEDIGILFLGEADTLEESSREVAMTYAIAALVVFLVLCAQFEGISSAVIVMVTVPFGLAAAIYALFLTSTTVNIFSQIGLVMLIGLMAKNGILLVEFADQLRDRGHSVYEAVIEAARVRLRPIAMTMLSTVLGGLPLILSSGPGAEARGAIGWVMFGGLGLAALFTLYLTPVVYLGLGRFHKPRSVERGKLEEELQAAAEQSMRGGQGGHL</sequence>
<dbReference type="SUPFAM" id="SSF82693">
    <property type="entry name" value="Multidrug efflux transporter AcrB pore domain, PN1, PN2, PC1 and PC2 subdomains"/>
    <property type="match status" value="4"/>
</dbReference>
<dbReference type="PANTHER" id="PTHR32063:SF28">
    <property type="entry name" value="BLR2861 PROTEIN"/>
    <property type="match status" value="1"/>
</dbReference>
<keyword evidence="1" id="KW-1133">Transmembrane helix</keyword>
<dbReference type="Gene3D" id="3.30.70.1320">
    <property type="entry name" value="Multidrug efflux transporter AcrB pore domain like"/>
    <property type="match status" value="1"/>
</dbReference>
<dbReference type="Proteomes" id="UP001209730">
    <property type="component" value="Unassembled WGS sequence"/>
</dbReference>
<dbReference type="Pfam" id="PF00873">
    <property type="entry name" value="ACR_tran"/>
    <property type="match status" value="1"/>
</dbReference>
<keyword evidence="1" id="KW-0472">Membrane</keyword>
<proteinExistence type="predicted"/>
<feature type="transmembrane region" description="Helical" evidence="1">
    <location>
        <begin position="539"/>
        <end position="559"/>
    </location>
</feature>
<dbReference type="SUPFAM" id="SSF82714">
    <property type="entry name" value="Multidrug efflux transporter AcrB TolC docking domain, DN and DC subdomains"/>
    <property type="match status" value="2"/>
</dbReference>
<dbReference type="RefSeq" id="WP_197463064.1">
    <property type="nucleotide sequence ID" value="NZ_CP014864.1"/>
</dbReference>
<dbReference type="EMBL" id="JAPHQB010000017">
    <property type="protein sequence ID" value="MCX2802380.1"/>
    <property type="molecule type" value="Genomic_DNA"/>
</dbReference>
<feature type="transmembrane region" description="Helical" evidence="1">
    <location>
        <begin position="371"/>
        <end position="391"/>
    </location>
</feature>
<dbReference type="Gene3D" id="3.30.70.1440">
    <property type="entry name" value="Multidrug efflux transporter AcrB pore domain"/>
    <property type="match status" value="1"/>
</dbReference>
<dbReference type="Gene3D" id="1.20.1640.10">
    <property type="entry name" value="Multidrug efflux transporter AcrB transmembrane domain"/>
    <property type="match status" value="2"/>
</dbReference>
<evidence type="ECO:0000256" key="1">
    <source>
        <dbReference type="SAM" id="Phobius"/>
    </source>
</evidence>